<reference evidence="9" key="2">
    <citation type="submission" date="2016-04" db="EMBL/GenBank/DDBJ databases">
        <title>Planomonospora sphaerica JCM9374 whole genome shotgun sequence.</title>
        <authorList>
            <person name="Suzuki T."/>
            <person name="Dohra H."/>
            <person name="Kodani S."/>
        </authorList>
    </citation>
    <scope>NUCLEOTIDE SEQUENCE [LARGE SCALE GENOMIC DNA]</scope>
    <source>
        <strain evidence="9">JCM 9374</strain>
    </source>
</reference>
<evidence type="ECO:0000256" key="2">
    <source>
        <dbReference type="ARBA" id="ARBA00004401"/>
    </source>
</evidence>
<dbReference type="SUPFAM" id="SSF51306">
    <property type="entry name" value="LexA/Signal peptidase"/>
    <property type="match status" value="1"/>
</dbReference>
<dbReference type="GO" id="GO:0005886">
    <property type="term" value="C:plasma membrane"/>
    <property type="evidence" value="ECO:0007669"/>
    <property type="project" value="UniProtKB-SubCell"/>
</dbReference>
<organism evidence="8 9">
    <name type="scientific">Planomonospora sphaerica</name>
    <dbReference type="NCBI Taxonomy" id="161355"/>
    <lineage>
        <taxon>Bacteria</taxon>
        <taxon>Bacillati</taxon>
        <taxon>Actinomycetota</taxon>
        <taxon>Actinomycetes</taxon>
        <taxon>Streptosporangiales</taxon>
        <taxon>Streptosporangiaceae</taxon>
        <taxon>Planomonospora</taxon>
    </lineage>
</organism>
<evidence type="ECO:0000313" key="9">
    <source>
        <dbReference type="Proteomes" id="UP000077701"/>
    </source>
</evidence>
<name>A0A171DKA9_9ACTN</name>
<dbReference type="InterPro" id="IPR019758">
    <property type="entry name" value="Pept_S26A_signal_pept_1_CS"/>
</dbReference>
<dbReference type="InterPro" id="IPR036286">
    <property type="entry name" value="LexA/Signal_pep-like_sf"/>
</dbReference>
<dbReference type="AlphaFoldDB" id="A0A171DKA9"/>
<dbReference type="Pfam" id="PF10502">
    <property type="entry name" value="Peptidase_S26"/>
    <property type="match status" value="1"/>
</dbReference>
<dbReference type="InterPro" id="IPR019533">
    <property type="entry name" value="Peptidase_S26"/>
</dbReference>
<gene>
    <name evidence="8" type="ORF">PS9374_04932</name>
</gene>
<evidence type="ECO:0000256" key="3">
    <source>
        <dbReference type="ARBA" id="ARBA00009370"/>
    </source>
</evidence>
<protein>
    <recommendedName>
        <fullName evidence="4 6">Signal peptidase I</fullName>
        <ecNumber evidence="4 6">3.4.21.89</ecNumber>
    </recommendedName>
</protein>
<dbReference type="GO" id="GO:0009003">
    <property type="term" value="F:signal peptidase activity"/>
    <property type="evidence" value="ECO:0007669"/>
    <property type="project" value="UniProtKB-EC"/>
</dbReference>
<accession>A0A171DKA9</accession>
<comment type="caution">
    <text evidence="8">The sequence shown here is derived from an EMBL/GenBank/DDBJ whole genome shotgun (WGS) entry which is preliminary data.</text>
</comment>
<dbReference type="GO" id="GO:0004252">
    <property type="term" value="F:serine-type endopeptidase activity"/>
    <property type="evidence" value="ECO:0007669"/>
    <property type="project" value="InterPro"/>
</dbReference>
<evidence type="ECO:0000256" key="5">
    <source>
        <dbReference type="ARBA" id="ARBA00022801"/>
    </source>
</evidence>
<dbReference type="STRING" id="161355.PS9374_04932"/>
<dbReference type="CDD" id="cd06530">
    <property type="entry name" value="S26_SPase_I"/>
    <property type="match status" value="1"/>
</dbReference>
<dbReference type="Gene3D" id="2.10.109.10">
    <property type="entry name" value="Umud Fragment, subunit A"/>
    <property type="match status" value="1"/>
</dbReference>
<sequence>MIRLRLPLLLVVPLVTALSGCGFMADRLISTASGKEVIRAVGESMEPTIKKNSLVTVRTARGGYEPKVGDIVLFDAAQWGIEGSILQRVIGVPGSFVQCCDADGRQLLNGTPLEERYLPPDVRQNPFGPVTVPAGRLWIEGDNRGVSLDSRSHLDAPGGGTIAVSDVIGVVELEAPE</sequence>
<reference evidence="8 9" key="1">
    <citation type="journal article" date="2016" name="Genome Announc.">
        <title>Draft Genome Sequence of Planomonospora sphaerica JCM9374, a Rare Actinomycete.</title>
        <authorList>
            <person name="Dohra H."/>
            <person name="Suzuki T."/>
            <person name="Inoue Y."/>
            <person name="Kodani S."/>
        </authorList>
    </citation>
    <scope>NUCLEOTIDE SEQUENCE [LARGE SCALE GENOMIC DNA]</scope>
    <source>
        <strain evidence="8 9">JCM 9374</strain>
    </source>
</reference>
<dbReference type="EC" id="3.4.21.89" evidence="4 6"/>
<dbReference type="GO" id="GO:0006465">
    <property type="term" value="P:signal peptide processing"/>
    <property type="evidence" value="ECO:0007669"/>
    <property type="project" value="InterPro"/>
</dbReference>
<evidence type="ECO:0000256" key="4">
    <source>
        <dbReference type="ARBA" id="ARBA00013208"/>
    </source>
</evidence>
<feature type="domain" description="Peptidase S26" evidence="7">
    <location>
        <begin position="38"/>
        <end position="172"/>
    </location>
</feature>
<comment type="subcellular location">
    <subcellularLocation>
        <location evidence="2">Cell membrane</location>
        <topology evidence="2">Single-pass type II membrane protein</topology>
    </subcellularLocation>
    <subcellularLocation>
        <location evidence="6">Membrane</location>
        <topology evidence="6">Single-pass type II membrane protein</topology>
    </subcellularLocation>
</comment>
<keyword evidence="9" id="KW-1185">Reference proteome</keyword>
<keyword evidence="6" id="KW-0645">Protease</keyword>
<dbReference type="RefSeq" id="WP_068900490.1">
    <property type="nucleotide sequence ID" value="NZ_BDCX01000012.1"/>
</dbReference>
<dbReference type="PROSITE" id="PS00761">
    <property type="entry name" value="SPASE_I_3"/>
    <property type="match status" value="1"/>
</dbReference>
<evidence type="ECO:0000259" key="7">
    <source>
        <dbReference type="Pfam" id="PF10502"/>
    </source>
</evidence>
<dbReference type="EMBL" id="BDCX01000012">
    <property type="protein sequence ID" value="GAT69258.1"/>
    <property type="molecule type" value="Genomic_DNA"/>
</dbReference>
<proteinExistence type="inferred from homology"/>
<comment type="similarity">
    <text evidence="3 6">Belongs to the peptidase S26 family.</text>
</comment>
<keyword evidence="5 6" id="KW-0378">Hydrolase</keyword>
<evidence type="ECO:0000256" key="6">
    <source>
        <dbReference type="RuleBase" id="RU362042"/>
    </source>
</evidence>
<dbReference type="NCBIfam" id="TIGR02227">
    <property type="entry name" value="sigpep_I_bact"/>
    <property type="match status" value="1"/>
</dbReference>
<dbReference type="PANTHER" id="PTHR43390">
    <property type="entry name" value="SIGNAL PEPTIDASE I"/>
    <property type="match status" value="1"/>
</dbReference>
<comment type="catalytic activity">
    <reaction evidence="1 6">
        <text>Cleavage of hydrophobic, N-terminal signal or leader sequences from secreted and periplasmic proteins.</text>
        <dbReference type="EC" id="3.4.21.89"/>
    </reaction>
</comment>
<dbReference type="InterPro" id="IPR000223">
    <property type="entry name" value="Pept_S26A_signal_pept_1"/>
</dbReference>
<dbReference type="PANTHER" id="PTHR43390:SF1">
    <property type="entry name" value="CHLOROPLAST PROCESSING PEPTIDASE"/>
    <property type="match status" value="1"/>
</dbReference>
<dbReference type="PROSITE" id="PS51257">
    <property type="entry name" value="PROKAR_LIPOPROTEIN"/>
    <property type="match status" value="1"/>
</dbReference>
<evidence type="ECO:0000256" key="1">
    <source>
        <dbReference type="ARBA" id="ARBA00000677"/>
    </source>
</evidence>
<dbReference type="Proteomes" id="UP000077701">
    <property type="component" value="Unassembled WGS sequence"/>
</dbReference>
<evidence type="ECO:0000313" key="8">
    <source>
        <dbReference type="EMBL" id="GAT69258.1"/>
    </source>
</evidence>
<dbReference type="PRINTS" id="PR00727">
    <property type="entry name" value="LEADERPTASE"/>
</dbReference>